<dbReference type="InterPro" id="IPR003781">
    <property type="entry name" value="CoA-bd"/>
</dbReference>
<feature type="domain" description="CoA-binding" evidence="1">
    <location>
        <begin position="21"/>
        <end position="121"/>
    </location>
</feature>
<dbReference type="EMBL" id="NJGU01000008">
    <property type="protein sequence ID" value="OWY28071.1"/>
    <property type="molecule type" value="Genomic_DNA"/>
</dbReference>
<dbReference type="Proteomes" id="UP000197596">
    <property type="component" value="Unassembled WGS sequence"/>
</dbReference>
<protein>
    <submittedName>
        <fullName evidence="2">CoA-binding protein</fullName>
    </submittedName>
</protein>
<evidence type="ECO:0000313" key="2">
    <source>
        <dbReference type="EMBL" id="OWY28071.1"/>
    </source>
</evidence>
<sequence>MTPSASTASTVSNQQVSPRAGGKPVIAVVGLSNRPERASYDVAAYMQAAGYRIVAVNPMYAGQTILGEHCHATLQEANAALAQEGLRISIVDCFRKSSDIPPVVDDAIAIGAECVWMQLEIFHDEAAAKARAAGLKVIMDKCIKIEHRMGNFLGVL</sequence>
<comment type="caution">
    <text evidence="2">The sequence shown here is derived from an EMBL/GenBank/DDBJ whole genome shotgun (WGS) entry which is preliminary data.</text>
</comment>
<evidence type="ECO:0000259" key="1">
    <source>
        <dbReference type="SMART" id="SM00881"/>
    </source>
</evidence>
<accession>A0A246WP17</accession>
<dbReference type="SMART" id="SM00881">
    <property type="entry name" value="CoA_binding"/>
    <property type="match status" value="1"/>
</dbReference>
<dbReference type="Pfam" id="PF13380">
    <property type="entry name" value="CoA_binding_2"/>
    <property type="match status" value="1"/>
</dbReference>
<dbReference type="PANTHER" id="PTHR33303:SF2">
    <property type="entry name" value="COA-BINDING DOMAIN-CONTAINING PROTEIN"/>
    <property type="match status" value="1"/>
</dbReference>
<organism evidence="2 3">
    <name type="scientific">Herbaspirillum robiniae</name>
    <dbReference type="NCBI Taxonomy" id="2014887"/>
    <lineage>
        <taxon>Bacteria</taxon>
        <taxon>Pseudomonadati</taxon>
        <taxon>Pseudomonadota</taxon>
        <taxon>Betaproteobacteria</taxon>
        <taxon>Burkholderiales</taxon>
        <taxon>Oxalobacteraceae</taxon>
        <taxon>Herbaspirillum</taxon>
    </lineage>
</organism>
<dbReference type="SUPFAM" id="SSF51735">
    <property type="entry name" value="NAD(P)-binding Rossmann-fold domains"/>
    <property type="match status" value="1"/>
</dbReference>
<evidence type="ECO:0000313" key="3">
    <source>
        <dbReference type="Proteomes" id="UP000197596"/>
    </source>
</evidence>
<dbReference type="Gene3D" id="3.40.50.720">
    <property type="entry name" value="NAD(P)-binding Rossmann-like Domain"/>
    <property type="match status" value="1"/>
</dbReference>
<dbReference type="AlphaFoldDB" id="A0A246WP17"/>
<dbReference type="PANTHER" id="PTHR33303">
    <property type="entry name" value="CYTOPLASMIC PROTEIN-RELATED"/>
    <property type="match status" value="1"/>
</dbReference>
<name>A0A246WP17_9BURK</name>
<dbReference type="InterPro" id="IPR036291">
    <property type="entry name" value="NAD(P)-bd_dom_sf"/>
</dbReference>
<gene>
    <name evidence="2" type="ORF">CEJ42_15720</name>
</gene>
<reference evidence="2 3" key="1">
    <citation type="submission" date="2017-06" db="EMBL/GenBank/DDBJ databases">
        <title>Herbaspirillum phytohormonus sp. nov., isolated from the root nodule of Robinia pseudoacacia in lead-zinc mine.</title>
        <authorList>
            <person name="Fan M."/>
            <person name="Lin Y."/>
        </authorList>
    </citation>
    <scope>NUCLEOTIDE SEQUENCE [LARGE SCALE GENOMIC DNA]</scope>
    <source>
        <strain evidence="2 3">HZ10</strain>
    </source>
</reference>
<proteinExistence type="predicted"/>
<dbReference type="RefSeq" id="WP_088751724.1">
    <property type="nucleotide sequence ID" value="NZ_NJGU01000008.1"/>
</dbReference>